<evidence type="ECO:0000256" key="2">
    <source>
        <dbReference type="ARBA" id="ARBA00007635"/>
    </source>
</evidence>
<reference evidence="9 10" key="1">
    <citation type="journal article" date="2018" name="Plant J.">
        <title>Genome sequences of Chlorella sorokiniana UTEX 1602 and Micractinium conductrix SAG 241.80: implications to maltose excretion by a green alga.</title>
        <authorList>
            <person name="Arriola M.B."/>
            <person name="Velmurugan N."/>
            <person name="Zhang Y."/>
            <person name="Plunkett M.H."/>
            <person name="Hondzo H."/>
            <person name="Barney B.M."/>
        </authorList>
    </citation>
    <scope>NUCLEOTIDE SEQUENCE [LARGE SCALE GENOMIC DNA]</scope>
    <source>
        <strain evidence="9 10">SAG 241.80</strain>
    </source>
</reference>
<evidence type="ECO:0000256" key="3">
    <source>
        <dbReference type="ARBA" id="ARBA00022692"/>
    </source>
</evidence>
<evidence type="ECO:0000256" key="4">
    <source>
        <dbReference type="ARBA" id="ARBA00022989"/>
    </source>
</evidence>
<sequence>MPCPLLRSAVHGLHGRRRHRFGTPPEEAETVVLWIYLLSSILGTAMSVFGKLAGQAGVHFYALVGARSLTLCLCCVPLLVKKRVNPFEINDAFPLLLLRGLFGLTSQVLWYLAMALLPLSDAYALSFLSPVCVALLAPRFLGESTPRAVLYSLPLCLAGMLMVAQPSWLFGSAAGPTSTVGVVAGVLQALLSTGSKLTIRALHKHKEPLESILFSMGTICVLGSAVGCWVQDGMQLAPPHSATGWWHLGATCLLALVVQATVTACLTRCNAAKAASLDYLTLLWTLAADGLVFRKLPSPLSIAGAVLISVTSLGSMCWSCRAPASAPAAAGDHVATLEWKRQHYLAAGRGGSSSSDEAVSLLKAAAAAASTGGGGSSDEEGQGLLTAAGSRKKGEQGGAAGAGAVPSGVAQLAKLGLVGWLNDSSKPWRLGTEVEALAALPPQSAGAVQAGACSDGGNSPSAGGDDGAAAAQAGGVELQVVSTAAPAAMRTSSEKEAALLAAGK</sequence>
<organism evidence="9 10">
    <name type="scientific">Micractinium conductrix</name>
    <dbReference type="NCBI Taxonomy" id="554055"/>
    <lineage>
        <taxon>Eukaryota</taxon>
        <taxon>Viridiplantae</taxon>
        <taxon>Chlorophyta</taxon>
        <taxon>core chlorophytes</taxon>
        <taxon>Trebouxiophyceae</taxon>
        <taxon>Chlorellales</taxon>
        <taxon>Chlorellaceae</taxon>
        <taxon>Chlorella clade</taxon>
        <taxon>Micractinium</taxon>
    </lineage>
</organism>
<feature type="transmembrane region" description="Helical" evidence="7">
    <location>
        <begin position="244"/>
        <end position="265"/>
    </location>
</feature>
<evidence type="ECO:0000256" key="5">
    <source>
        <dbReference type="ARBA" id="ARBA00023136"/>
    </source>
</evidence>
<keyword evidence="3 7" id="KW-0812">Transmembrane</keyword>
<feature type="domain" description="EamA" evidence="8">
    <location>
        <begin position="33"/>
        <end position="163"/>
    </location>
</feature>
<protein>
    <submittedName>
        <fullName evidence="9">Permease of the drug metabolite transporter (DMT) superfamily</fullName>
    </submittedName>
</protein>
<dbReference type="AlphaFoldDB" id="A0A2P6VG20"/>
<feature type="compositionally biased region" description="Low complexity" evidence="6">
    <location>
        <begin position="455"/>
        <end position="470"/>
    </location>
</feature>
<feature type="region of interest" description="Disordered" evidence="6">
    <location>
        <begin position="447"/>
        <end position="470"/>
    </location>
</feature>
<comment type="caution">
    <text evidence="9">The sequence shown here is derived from an EMBL/GenBank/DDBJ whole genome shotgun (WGS) entry which is preliminary data.</text>
</comment>
<dbReference type="GO" id="GO:0016020">
    <property type="term" value="C:membrane"/>
    <property type="evidence" value="ECO:0007669"/>
    <property type="project" value="UniProtKB-SubCell"/>
</dbReference>
<feature type="transmembrane region" description="Helical" evidence="7">
    <location>
        <begin position="122"/>
        <end position="141"/>
    </location>
</feature>
<dbReference type="InterPro" id="IPR037185">
    <property type="entry name" value="EmrE-like"/>
</dbReference>
<dbReference type="Proteomes" id="UP000239649">
    <property type="component" value="Unassembled WGS sequence"/>
</dbReference>
<feature type="transmembrane region" description="Helical" evidence="7">
    <location>
        <begin position="92"/>
        <end position="116"/>
    </location>
</feature>
<evidence type="ECO:0000313" key="9">
    <source>
        <dbReference type="EMBL" id="PSC73035.1"/>
    </source>
</evidence>
<feature type="transmembrane region" description="Helical" evidence="7">
    <location>
        <begin position="170"/>
        <end position="191"/>
    </location>
</feature>
<dbReference type="SUPFAM" id="SSF103481">
    <property type="entry name" value="Multidrug resistance efflux transporter EmrE"/>
    <property type="match status" value="2"/>
</dbReference>
<name>A0A2P6VG20_9CHLO</name>
<evidence type="ECO:0000256" key="6">
    <source>
        <dbReference type="SAM" id="MobiDB-lite"/>
    </source>
</evidence>
<dbReference type="InterPro" id="IPR000620">
    <property type="entry name" value="EamA_dom"/>
</dbReference>
<comment type="similarity">
    <text evidence="2">Belongs to the drug/metabolite transporter (DMT) superfamily. Plant drug/metabolite exporter (P-DME) (TC 2.A.7.4) family.</text>
</comment>
<evidence type="ECO:0000256" key="1">
    <source>
        <dbReference type="ARBA" id="ARBA00004141"/>
    </source>
</evidence>
<keyword evidence="10" id="KW-1185">Reference proteome</keyword>
<comment type="subcellular location">
    <subcellularLocation>
        <location evidence="1">Membrane</location>
        <topology evidence="1">Multi-pass membrane protein</topology>
    </subcellularLocation>
</comment>
<dbReference type="EMBL" id="LHPF02000008">
    <property type="protein sequence ID" value="PSC73035.1"/>
    <property type="molecule type" value="Genomic_DNA"/>
</dbReference>
<evidence type="ECO:0000313" key="10">
    <source>
        <dbReference type="Proteomes" id="UP000239649"/>
    </source>
</evidence>
<evidence type="ECO:0000256" key="7">
    <source>
        <dbReference type="SAM" id="Phobius"/>
    </source>
</evidence>
<dbReference type="PANTHER" id="PTHR22911:SF6">
    <property type="entry name" value="SOLUTE CARRIER FAMILY 35 MEMBER G1"/>
    <property type="match status" value="1"/>
</dbReference>
<proteinExistence type="inferred from homology"/>
<feature type="transmembrane region" description="Helical" evidence="7">
    <location>
        <begin position="58"/>
        <end position="80"/>
    </location>
</feature>
<feature type="transmembrane region" description="Helical" evidence="7">
    <location>
        <begin position="212"/>
        <end position="232"/>
    </location>
</feature>
<keyword evidence="4 7" id="KW-1133">Transmembrane helix</keyword>
<keyword evidence="5 7" id="KW-0472">Membrane</keyword>
<dbReference type="Pfam" id="PF00892">
    <property type="entry name" value="EamA"/>
    <property type="match status" value="1"/>
</dbReference>
<accession>A0A2P6VG20</accession>
<gene>
    <name evidence="9" type="ORF">C2E20_3572</name>
</gene>
<feature type="transmembrane region" description="Helical" evidence="7">
    <location>
        <begin position="31"/>
        <end position="52"/>
    </location>
</feature>
<evidence type="ECO:0000259" key="8">
    <source>
        <dbReference type="Pfam" id="PF00892"/>
    </source>
</evidence>
<dbReference type="PANTHER" id="PTHR22911">
    <property type="entry name" value="ACYL-MALONYL CONDENSING ENZYME-RELATED"/>
    <property type="match status" value="1"/>
</dbReference>
<dbReference type="OrthoDB" id="306876at2759"/>